<evidence type="ECO:0000313" key="2">
    <source>
        <dbReference type="EMBL" id="CAF1375448.1"/>
    </source>
</evidence>
<evidence type="ECO:0000313" key="3">
    <source>
        <dbReference type="Proteomes" id="UP000663860"/>
    </source>
</evidence>
<feature type="signal peptide" evidence="1">
    <location>
        <begin position="1"/>
        <end position="22"/>
    </location>
</feature>
<evidence type="ECO:0000256" key="1">
    <source>
        <dbReference type="SAM" id="SignalP"/>
    </source>
</evidence>
<keyword evidence="1" id="KW-0732">Signal</keyword>
<accession>A0A815J790</accession>
<dbReference type="AlphaFoldDB" id="A0A815J790"/>
<organism evidence="2 3">
    <name type="scientific">Adineta steineri</name>
    <dbReference type="NCBI Taxonomy" id="433720"/>
    <lineage>
        <taxon>Eukaryota</taxon>
        <taxon>Metazoa</taxon>
        <taxon>Spiralia</taxon>
        <taxon>Gnathifera</taxon>
        <taxon>Rotifera</taxon>
        <taxon>Eurotatoria</taxon>
        <taxon>Bdelloidea</taxon>
        <taxon>Adinetida</taxon>
        <taxon>Adinetidae</taxon>
        <taxon>Adineta</taxon>
    </lineage>
</organism>
<protein>
    <submittedName>
        <fullName evidence="2">Uncharacterized protein</fullName>
    </submittedName>
</protein>
<sequence>MHFHIVLLIHFFNFYLEEEIDGATLARLPYDEVRTLFPKLKDRILFTEKRDLLIKQCDNIANEQLDDGDILNQFSKQIFDTCTTSQAIALTQDLLNNPSLSSNNMNGNEFDAASNIDDEVNHDETDDLEEPQQHLPTDFAFSSLPEEIQIYVSTIMDESDVEQLVIVMKDGIENGTINNDELITLWKKTFGYLRSFIRSHTINEILDKFPGYSYTHFVNDKNNCGYYVPIERSIQNLLNKPDVINYLINNVNNNISQTKNDPDLMLTYRDGTAAKDNPSLKLHPNSFLIQLYSDGIGITNLLSPKKDKHKLTLYYFLLEDLPDFDLNHLQTTGLVVQTFNGQLHFAFSLFAADNLASHEIGGFQQNFNSGQFCRLCHISYKFRLIPLTAISFLPRTVTTHDAYDQQAVNSFNTRPVAGVVGESPLSTLIAFHAIKSLPNDLMHDYAEEEEIDGATLVRLPYDEVRTLFPKLKDRVLFTEQRDLLIKQCNNIVNEQLGDGDILNQSSKQIFDTCSA</sequence>
<reference evidence="2" key="1">
    <citation type="submission" date="2021-02" db="EMBL/GenBank/DDBJ databases">
        <authorList>
            <person name="Nowell W R."/>
        </authorList>
    </citation>
    <scope>NUCLEOTIDE SEQUENCE</scope>
</reference>
<comment type="caution">
    <text evidence="2">The sequence shown here is derived from an EMBL/GenBank/DDBJ whole genome shotgun (WGS) entry which is preliminary data.</text>
</comment>
<proteinExistence type="predicted"/>
<name>A0A815J790_9BILA</name>
<dbReference type="EMBL" id="CAJNOE010001022">
    <property type="protein sequence ID" value="CAF1375448.1"/>
    <property type="molecule type" value="Genomic_DNA"/>
</dbReference>
<dbReference type="Proteomes" id="UP000663860">
    <property type="component" value="Unassembled WGS sequence"/>
</dbReference>
<gene>
    <name evidence="2" type="ORF">IZO911_LOCUS38102</name>
</gene>
<feature type="chain" id="PRO_5033059999" evidence="1">
    <location>
        <begin position="23"/>
        <end position="515"/>
    </location>
</feature>